<dbReference type="AlphaFoldDB" id="A0A918XU47"/>
<comment type="caution">
    <text evidence="2">The sequence shown here is derived from an EMBL/GenBank/DDBJ whole genome shotgun (WGS) entry which is preliminary data.</text>
</comment>
<dbReference type="RefSeq" id="WP_189990692.1">
    <property type="nucleotide sequence ID" value="NZ_BMZS01000006.1"/>
</dbReference>
<dbReference type="Proteomes" id="UP000630353">
    <property type="component" value="Unassembled WGS sequence"/>
</dbReference>
<sequence length="182" mass="19663">MQPAGSVVPQVPAPIAAALRPLPLLLLRPPLAMLAVRIRDRHPELFERLGPHAAKRFGLDPTDLPFAFVLEPRPAAPSVTPVRQLPRDLDVRIAGPLGALLGMVDGAFDGDALFFSRSLQVEGDMEALLALRNAVDDACIDLRRIALSPLGPAADPLDRAFRRVRAAAGRVAAHRTESRSWN</sequence>
<dbReference type="InterPro" id="IPR003033">
    <property type="entry name" value="SCP2_sterol-bd_dom"/>
</dbReference>
<feature type="domain" description="SCP2" evidence="1">
    <location>
        <begin position="39"/>
        <end position="135"/>
    </location>
</feature>
<dbReference type="SUPFAM" id="SSF55718">
    <property type="entry name" value="SCP-like"/>
    <property type="match status" value="1"/>
</dbReference>
<gene>
    <name evidence="2" type="ORF">GCM10017083_28350</name>
</gene>
<dbReference type="EMBL" id="BMZS01000006">
    <property type="protein sequence ID" value="GHD52658.1"/>
    <property type="molecule type" value="Genomic_DNA"/>
</dbReference>
<name>A0A918XU47_9PROT</name>
<reference evidence="2" key="1">
    <citation type="journal article" date="2014" name="Int. J. Syst. Evol. Microbiol.">
        <title>Complete genome sequence of Corynebacterium casei LMG S-19264T (=DSM 44701T), isolated from a smear-ripened cheese.</title>
        <authorList>
            <consortium name="US DOE Joint Genome Institute (JGI-PGF)"/>
            <person name="Walter F."/>
            <person name="Albersmeier A."/>
            <person name="Kalinowski J."/>
            <person name="Ruckert C."/>
        </authorList>
    </citation>
    <scope>NUCLEOTIDE SEQUENCE</scope>
    <source>
        <strain evidence="2">KCTC 42651</strain>
    </source>
</reference>
<evidence type="ECO:0000313" key="3">
    <source>
        <dbReference type="Proteomes" id="UP000630353"/>
    </source>
</evidence>
<dbReference type="InterPro" id="IPR036527">
    <property type="entry name" value="SCP2_sterol-bd_dom_sf"/>
</dbReference>
<accession>A0A918XU47</accession>
<keyword evidence="3" id="KW-1185">Reference proteome</keyword>
<evidence type="ECO:0000259" key="1">
    <source>
        <dbReference type="Pfam" id="PF02036"/>
    </source>
</evidence>
<organism evidence="2 3">
    <name type="scientific">Thalassobaculum fulvum</name>
    <dbReference type="NCBI Taxonomy" id="1633335"/>
    <lineage>
        <taxon>Bacteria</taxon>
        <taxon>Pseudomonadati</taxon>
        <taxon>Pseudomonadota</taxon>
        <taxon>Alphaproteobacteria</taxon>
        <taxon>Rhodospirillales</taxon>
        <taxon>Thalassobaculaceae</taxon>
        <taxon>Thalassobaculum</taxon>
    </lineage>
</organism>
<protein>
    <recommendedName>
        <fullName evidence="1">SCP2 domain-containing protein</fullName>
    </recommendedName>
</protein>
<proteinExistence type="predicted"/>
<evidence type="ECO:0000313" key="2">
    <source>
        <dbReference type="EMBL" id="GHD52658.1"/>
    </source>
</evidence>
<dbReference type="Pfam" id="PF02036">
    <property type="entry name" value="SCP2"/>
    <property type="match status" value="1"/>
</dbReference>
<reference evidence="2" key="2">
    <citation type="submission" date="2020-09" db="EMBL/GenBank/DDBJ databases">
        <authorList>
            <person name="Sun Q."/>
            <person name="Kim S."/>
        </authorList>
    </citation>
    <scope>NUCLEOTIDE SEQUENCE</scope>
    <source>
        <strain evidence="2">KCTC 42651</strain>
    </source>
</reference>